<dbReference type="Gene3D" id="1.10.10.60">
    <property type="entry name" value="Homeodomain-like"/>
    <property type="match status" value="1"/>
</dbReference>
<keyword evidence="1 2" id="KW-0539">Nucleus</keyword>
<organism evidence="6 7">
    <name type="scientific">Marmota monax</name>
    <name type="common">Woodchuck</name>
    <dbReference type="NCBI Taxonomy" id="9995"/>
    <lineage>
        <taxon>Eukaryota</taxon>
        <taxon>Metazoa</taxon>
        <taxon>Chordata</taxon>
        <taxon>Craniata</taxon>
        <taxon>Vertebrata</taxon>
        <taxon>Euteleostomi</taxon>
        <taxon>Mammalia</taxon>
        <taxon>Eutheria</taxon>
        <taxon>Euarchontoglires</taxon>
        <taxon>Glires</taxon>
        <taxon>Rodentia</taxon>
        <taxon>Sciuromorpha</taxon>
        <taxon>Sciuridae</taxon>
        <taxon>Xerinae</taxon>
        <taxon>Marmotini</taxon>
        <taxon>Marmota</taxon>
    </lineage>
</organism>
<dbReference type="EMBL" id="WJEC01007992">
    <property type="protein sequence ID" value="KAF7464721.1"/>
    <property type="molecule type" value="Genomic_DNA"/>
</dbReference>
<dbReference type="Proteomes" id="UP000662637">
    <property type="component" value="Unassembled WGS sequence"/>
</dbReference>
<comment type="subcellular location">
    <subcellularLocation>
        <location evidence="1 2">Nucleus</location>
    </subcellularLocation>
</comment>
<feature type="compositionally biased region" description="Low complexity" evidence="3">
    <location>
        <begin position="109"/>
        <end position="123"/>
    </location>
</feature>
<evidence type="ECO:0000259" key="4">
    <source>
        <dbReference type="PROSITE" id="PS50071"/>
    </source>
</evidence>
<dbReference type="InterPro" id="IPR009057">
    <property type="entry name" value="Homeodomain-like_sf"/>
</dbReference>
<evidence type="ECO:0000313" key="7">
    <source>
        <dbReference type="Proteomes" id="UP000335636"/>
    </source>
</evidence>
<evidence type="ECO:0000313" key="6">
    <source>
        <dbReference type="EMBL" id="VTJ86188.1"/>
    </source>
</evidence>
<evidence type="ECO:0000313" key="5">
    <source>
        <dbReference type="EMBL" id="KAF7464721.1"/>
    </source>
</evidence>
<dbReference type="SMART" id="SM00389">
    <property type="entry name" value="HOX"/>
    <property type="match status" value="1"/>
</dbReference>
<reference evidence="6 7" key="1">
    <citation type="submission" date="2019-04" db="EMBL/GenBank/DDBJ databases">
        <authorList>
            <person name="Alioto T."/>
            <person name="Alioto T."/>
        </authorList>
    </citation>
    <scope>NUCLEOTIDE SEQUENCE [LARGE SCALE GENOMIC DNA]</scope>
</reference>
<dbReference type="GO" id="GO:0003677">
    <property type="term" value="F:DNA binding"/>
    <property type="evidence" value="ECO:0007669"/>
    <property type="project" value="UniProtKB-UniRule"/>
</dbReference>
<feature type="compositionally biased region" description="Basic residues" evidence="3">
    <location>
        <begin position="124"/>
        <end position="134"/>
    </location>
</feature>
<dbReference type="EMBL" id="CABDUW010002283">
    <property type="protein sequence ID" value="VTJ86188.1"/>
    <property type="molecule type" value="Genomic_DNA"/>
</dbReference>
<dbReference type="PROSITE" id="PS50071">
    <property type="entry name" value="HOMEOBOX_2"/>
    <property type="match status" value="1"/>
</dbReference>
<feature type="DNA-binding region" description="Homeobox" evidence="1">
    <location>
        <begin position="25"/>
        <end position="69"/>
    </location>
</feature>
<reference evidence="5" key="2">
    <citation type="submission" date="2020-08" db="EMBL/GenBank/DDBJ databases">
        <authorList>
            <person name="Shumante A."/>
            <person name="Zimin A.V."/>
            <person name="Puiu D."/>
            <person name="Salzberg S.L."/>
        </authorList>
    </citation>
    <scope>NUCLEOTIDE SEQUENCE</scope>
    <source>
        <strain evidence="5">WC2-LM</strain>
        <tissue evidence="5">Liver</tissue>
    </source>
</reference>
<accession>A0A5E4CWG7</accession>
<sequence>MDAKKRIRRMLGPLASRWNILILSMQQMEKLKEHFLKDPFPSHSTLVALASRLGLEEQHVQDWFRMQRWIRNHLSRGSRGHIQPGQASPGNPPPGLTRSVHVHLPKVPTPAAQEAPEAPAFRARPVRTSRRVPRRVSPQQPFPRGPGSWWDTARIKKPS</sequence>
<dbReference type="GO" id="GO:0005634">
    <property type="term" value="C:nucleus"/>
    <property type="evidence" value="ECO:0007669"/>
    <property type="project" value="UniProtKB-SubCell"/>
</dbReference>
<dbReference type="Proteomes" id="UP000335636">
    <property type="component" value="Unassembled WGS sequence"/>
</dbReference>
<dbReference type="Pfam" id="PF00046">
    <property type="entry name" value="Homeodomain"/>
    <property type="match status" value="1"/>
</dbReference>
<keyword evidence="7" id="KW-1185">Reference proteome</keyword>
<feature type="region of interest" description="Disordered" evidence="3">
    <location>
        <begin position="75"/>
        <end position="159"/>
    </location>
</feature>
<dbReference type="InterPro" id="IPR001356">
    <property type="entry name" value="HD"/>
</dbReference>
<name>A0A5E4CWG7_MARMO</name>
<keyword evidence="1 2" id="KW-0238">DNA-binding</keyword>
<dbReference type="AlphaFoldDB" id="A0A5E4CWG7"/>
<gene>
    <name evidence="5" type="ORF">GHT09_005777</name>
    <name evidence="6" type="ORF">MONAX_5E047940</name>
</gene>
<dbReference type="SUPFAM" id="SSF46689">
    <property type="entry name" value="Homeodomain-like"/>
    <property type="match status" value="1"/>
</dbReference>
<feature type="domain" description="Homeobox" evidence="4">
    <location>
        <begin position="23"/>
        <end position="68"/>
    </location>
</feature>
<keyword evidence="1 2" id="KW-0371">Homeobox</keyword>
<protein>
    <recommendedName>
        <fullName evidence="4">Homeobox domain-containing protein</fullName>
    </recommendedName>
</protein>
<proteinExistence type="predicted"/>
<dbReference type="CDD" id="cd00086">
    <property type="entry name" value="homeodomain"/>
    <property type="match status" value="1"/>
</dbReference>
<evidence type="ECO:0000256" key="2">
    <source>
        <dbReference type="RuleBase" id="RU000682"/>
    </source>
</evidence>
<evidence type="ECO:0000256" key="1">
    <source>
        <dbReference type="PROSITE-ProRule" id="PRU00108"/>
    </source>
</evidence>
<evidence type="ECO:0000256" key="3">
    <source>
        <dbReference type="SAM" id="MobiDB-lite"/>
    </source>
</evidence>